<accession>A0A976FHF2</accession>
<dbReference type="RefSeq" id="XP_067816299.1">
    <property type="nucleotide sequence ID" value="XM_067958550.1"/>
</dbReference>
<protein>
    <submittedName>
        <fullName evidence="1">Uncharacterized protein</fullName>
    </submittedName>
</protein>
<dbReference type="AlphaFoldDB" id="A0A976FHF2"/>
<dbReference type="GeneID" id="94344221"/>
<keyword evidence="2" id="KW-1185">Reference proteome</keyword>
<dbReference type="Proteomes" id="UP000294530">
    <property type="component" value="Unassembled WGS sequence"/>
</dbReference>
<proteinExistence type="predicted"/>
<evidence type="ECO:0000313" key="1">
    <source>
        <dbReference type="EMBL" id="TDH66800.1"/>
    </source>
</evidence>
<comment type="caution">
    <text evidence="1">The sequence shown here is derived from an EMBL/GenBank/DDBJ whole genome shotgun (WGS) entry which is preliminary data.</text>
</comment>
<name>A0A976FHF2_BRELC</name>
<dbReference type="EMBL" id="SHOA02000014">
    <property type="protein sequence ID" value="TDH66800.1"/>
    <property type="molecule type" value="Genomic_DNA"/>
</dbReference>
<sequence length="60" mass="6738">MYPHNLIVSASLDIVYMILAVRDSMLLLTEKWRIPEVCKKMVGGIDMPGPALHGMHAAFR</sequence>
<organism evidence="1 2">
    <name type="scientific">Bremia lactucae</name>
    <name type="common">Lettuce downy mildew</name>
    <dbReference type="NCBI Taxonomy" id="4779"/>
    <lineage>
        <taxon>Eukaryota</taxon>
        <taxon>Sar</taxon>
        <taxon>Stramenopiles</taxon>
        <taxon>Oomycota</taxon>
        <taxon>Peronosporomycetes</taxon>
        <taxon>Peronosporales</taxon>
        <taxon>Peronosporaceae</taxon>
        <taxon>Bremia</taxon>
    </lineage>
</organism>
<gene>
    <name evidence="1" type="ORF">CCR75_000442</name>
</gene>
<evidence type="ECO:0000313" key="2">
    <source>
        <dbReference type="Proteomes" id="UP000294530"/>
    </source>
</evidence>
<dbReference type="KEGG" id="blac:94344221"/>
<reference evidence="1 2" key="1">
    <citation type="journal article" date="2021" name="Genome Biol.">
        <title>AFLAP: assembly-free linkage analysis pipeline using k-mers from genome sequencing data.</title>
        <authorList>
            <person name="Fletcher K."/>
            <person name="Zhang L."/>
            <person name="Gil J."/>
            <person name="Han R."/>
            <person name="Cavanaugh K."/>
            <person name="Michelmore R."/>
        </authorList>
    </citation>
    <scope>NUCLEOTIDE SEQUENCE [LARGE SCALE GENOMIC DNA]</scope>
    <source>
        <strain evidence="1 2">SF5</strain>
    </source>
</reference>